<feature type="domain" description="Myb-like" evidence="8">
    <location>
        <begin position="62"/>
        <end position="112"/>
    </location>
</feature>
<dbReference type="PANTHER" id="PTHR10641:SF622">
    <property type="entry name" value="TRANSCRIPTION FACTOR MYB17"/>
    <property type="match status" value="1"/>
</dbReference>
<dbReference type="CDD" id="cd00167">
    <property type="entry name" value="SANT"/>
    <property type="match status" value="2"/>
</dbReference>
<evidence type="ECO:0000259" key="9">
    <source>
        <dbReference type="PROSITE" id="PS51294"/>
    </source>
</evidence>
<evidence type="ECO:0000256" key="4">
    <source>
        <dbReference type="ARBA" id="ARBA00023125"/>
    </source>
</evidence>
<dbReference type="GO" id="GO:0005634">
    <property type="term" value="C:nucleus"/>
    <property type="evidence" value="ECO:0007669"/>
    <property type="project" value="UniProtKB-SubCell"/>
</dbReference>
<dbReference type="KEGG" id="pda:103710296"/>
<dbReference type="FunFam" id="1.10.10.60:FF:000394">
    <property type="entry name" value="MYB transcription factor"/>
    <property type="match status" value="1"/>
</dbReference>
<evidence type="ECO:0000256" key="7">
    <source>
        <dbReference type="SAM" id="MobiDB-lite"/>
    </source>
</evidence>
<evidence type="ECO:0000259" key="8">
    <source>
        <dbReference type="PROSITE" id="PS50090"/>
    </source>
</evidence>
<name>A0A8B7C8U1_PHODC</name>
<evidence type="ECO:0000256" key="1">
    <source>
        <dbReference type="ARBA" id="ARBA00004123"/>
    </source>
</evidence>
<dbReference type="PROSITE" id="PS51294">
    <property type="entry name" value="HTH_MYB"/>
    <property type="match status" value="2"/>
</dbReference>
<dbReference type="InterPro" id="IPR001005">
    <property type="entry name" value="SANT/Myb"/>
</dbReference>
<dbReference type="PANTHER" id="PTHR10641">
    <property type="entry name" value="MYB FAMILY TRANSCRIPTION FACTOR"/>
    <property type="match status" value="1"/>
</dbReference>
<keyword evidence="6" id="KW-0539">Nucleus</keyword>
<dbReference type="RefSeq" id="XP_008794182.1">
    <property type="nucleotide sequence ID" value="XM_008795960.3"/>
</dbReference>
<dbReference type="AlphaFoldDB" id="A0A8B7C8U1"/>
<dbReference type="InterPro" id="IPR015495">
    <property type="entry name" value="Myb_TF_plants"/>
</dbReference>
<evidence type="ECO:0000256" key="2">
    <source>
        <dbReference type="ARBA" id="ARBA00022737"/>
    </source>
</evidence>
<feature type="domain" description="Myb-like" evidence="8">
    <location>
        <begin position="9"/>
        <end position="61"/>
    </location>
</feature>
<dbReference type="SUPFAM" id="SSF46689">
    <property type="entry name" value="Homeodomain-like"/>
    <property type="match status" value="1"/>
</dbReference>
<feature type="compositionally biased region" description="Low complexity" evidence="7">
    <location>
        <begin position="222"/>
        <end position="236"/>
    </location>
</feature>
<proteinExistence type="predicted"/>
<accession>A0A8B7C8U1</accession>
<evidence type="ECO:0000313" key="11">
    <source>
        <dbReference type="RefSeq" id="XP_008794182.1"/>
    </source>
</evidence>
<dbReference type="GO" id="GO:0000976">
    <property type="term" value="F:transcription cis-regulatory region binding"/>
    <property type="evidence" value="ECO:0007669"/>
    <property type="project" value="UniProtKB-ARBA"/>
</dbReference>
<keyword evidence="5" id="KW-0804">Transcription</keyword>
<feature type="region of interest" description="Disordered" evidence="7">
    <location>
        <begin position="128"/>
        <end position="152"/>
    </location>
</feature>
<dbReference type="Gene3D" id="1.10.10.60">
    <property type="entry name" value="Homeodomain-like"/>
    <property type="match status" value="2"/>
</dbReference>
<feature type="region of interest" description="Disordered" evidence="7">
    <location>
        <begin position="254"/>
        <end position="287"/>
    </location>
</feature>
<dbReference type="GeneID" id="103710296"/>
<dbReference type="PROSITE" id="PS50090">
    <property type="entry name" value="MYB_LIKE"/>
    <property type="match status" value="2"/>
</dbReference>
<evidence type="ECO:0000313" key="10">
    <source>
        <dbReference type="Proteomes" id="UP000228380"/>
    </source>
</evidence>
<keyword evidence="10" id="KW-1185">Reference proteome</keyword>
<gene>
    <name evidence="11" type="primary">LOC103710296</name>
</gene>
<keyword evidence="4" id="KW-0238">DNA-binding</keyword>
<organism evidence="10 11">
    <name type="scientific">Phoenix dactylifera</name>
    <name type="common">Date palm</name>
    <dbReference type="NCBI Taxonomy" id="42345"/>
    <lineage>
        <taxon>Eukaryota</taxon>
        <taxon>Viridiplantae</taxon>
        <taxon>Streptophyta</taxon>
        <taxon>Embryophyta</taxon>
        <taxon>Tracheophyta</taxon>
        <taxon>Spermatophyta</taxon>
        <taxon>Magnoliopsida</taxon>
        <taxon>Liliopsida</taxon>
        <taxon>Arecaceae</taxon>
        <taxon>Coryphoideae</taxon>
        <taxon>Phoeniceae</taxon>
        <taxon>Phoenix</taxon>
    </lineage>
</organism>
<protein>
    <submittedName>
        <fullName evidence="11">Transcription factor MYB17-like isoform X2</fullName>
    </submittedName>
</protein>
<reference evidence="11" key="2">
    <citation type="submission" date="2025-08" db="UniProtKB">
        <authorList>
            <consortium name="RefSeq"/>
        </authorList>
    </citation>
    <scope>IDENTIFICATION</scope>
    <source>
        <tissue evidence="11">Young leaves</tissue>
    </source>
</reference>
<feature type="region of interest" description="Disordered" evidence="7">
    <location>
        <begin position="215"/>
        <end position="242"/>
    </location>
</feature>
<dbReference type="InterPro" id="IPR017930">
    <property type="entry name" value="Myb_dom"/>
</dbReference>
<evidence type="ECO:0000256" key="3">
    <source>
        <dbReference type="ARBA" id="ARBA00023015"/>
    </source>
</evidence>
<dbReference type="OrthoDB" id="2143914at2759"/>
<dbReference type="InterPro" id="IPR009057">
    <property type="entry name" value="Homeodomain-like_sf"/>
</dbReference>
<dbReference type="SMART" id="SM00717">
    <property type="entry name" value="SANT"/>
    <property type="match status" value="2"/>
</dbReference>
<keyword evidence="2" id="KW-0677">Repeat</keyword>
<sequence>MGRARCCDKQGLKKGPWTPEEDKILVDYIQSNGHGSWRSLPQLAGLLRCGKSCRLRWTNYLRPDIKRGPFTLEEQKSIIQLHGIVGNKWSTIAAHLPGRTDNEIKNYWNTHLKRRLLRMGINPDTYAPATFTSSPGTTGGGASSSSSFPATRHMAQWESARLEAEARLSRESLLFSSAASASVSTSHHSESTHPKPGPDFFLRIWNSEVGDAFRKPVSAPQESAPWAGSSPESSSSTKQRTAVTVSAMAAVKGEPSTENKSCVSGGGVEGGGGDQVAGVDSSGSNAVEGTSEESYELYLDFGGDELGLFSSHLGSFSLFSGDLHDASLDTAFK</sequence>
<dbReference type="Pfam" id="PF00249">
    <property type="entry name" value="Myb_DNA-binding"/>
    <property type="match status" value="2"/>
</dbReference>
<feature type="compositionally biased region" description="Gly residues" evidence="7">
    <location>
        <begin position="264"/>
        <end position="275"/>
    </location>
</feature>
<keyword evidence="3" id="KW-0805">Transcription regulation</keyword>
<evidence type="ECO:0000256" key="6">
    <source>
        <dbReference type="ARBA" id="ARBA00023242"/>
    </source>
</evidence>
<dbReference type="Proteomes" id="UP000228380">
    <property type="component" value="Chromosome 5"/>
</dbReference>
<reference evidence="10" key="1">
    <citation type="journal article" date="2019" name="Nat. Commun.">
        <title>Genome-wide association mapping of date palm fruit traits.</title>
        <authorList>
            <person name="Hazzouri K.M."/>
            <person name="Gros-Balthazard M."/>
            <person name="Flowers J.M."/>
            <person name="Copetti D."/>
            <person name="Lemansour A."/>
            <person name="Lebrun M."/>
            <person name="Masmoudi K."/>
            <person name="Ferrand S."/>
            <person name="Dhar M.I."/>
            <person name="Fresquez Z.A."/>
            <person name="Rosas U."/>
            <person name="Zhang J."/>
            <person name="Talag J."/>
            <person name="Lee S."/>
            <person name="Kudrna D."/>
            <person name="Powell R.F."/>
            <person name="Leitch I.J."/>
            <person name="Krueger R.R."/>
            <person name="Wing R.A."/>
            <person name="Amiri K.M.A."/>
            <person name="Purugganan M.D."/>
        </authorList>
    </citation>
    <scope>NUCLEOTIDE SEQUENCE [LARGE SCALE GENOMIC DNA]</scope>
    <source>
        <strain evidence="10">cv. Khalas</strain>
    </source>
</reference>
<dbReference type="FunFam" id="1.10.10.60:FF:000121">
    <property type="entry name" value="Myb transcription factor"/>
    <property type="match status" value="1"/>
</dbReference>
<comment type="subcellular location">
    <subcellularLocation>
        <location evidence="1">Nucleus</location>
    </subcellularLocation>
</comment>
<feature type="domain" description="HTH myb-type" evidence="9">
    <location>
        <begin position="9"/>
        <end position="61"/>
    </location>
</feature>
<evidence type="ECO:0000256" key="5">
    <source>
        <dbReference type="ARBA" id="ARBA00023163"/>
    </source>
</evidence>
<feature type="domain" description="HTH myb-type" evidence="9">
    <location>
        <begin position="62"/>
        <end position="116"/>
    </location>
</feature>